<feature type="binding site" evidence="6">
    <location>
        <begin position="130"/>
        <end position="131"/>
    </location>
    <ligand>
        <name>S-adenosyl-L-methionine</name>
        <dbReference type="ChEBI" id="CHEBI:59789"/>
    </ligand>
</feature>
<gene>
    <name evidence="6" type="primary">rsmG</name>
    <name evidence="8" type="ORF">SAMN06264849_11647</name>
</gene>
<comment type="caution">
    <text evidence="6">Lacks conserved residue(s) required for the propagation of feature annotation.</text>
</comment>
<proteinExistence type="inferred from homology"/>
<comment type="similarity">
    <text evidence="6">Belongs to the methyltransferase superfamily. RNA methyltransferase RsmG family.</text>
</comment>
<dbReference type="EMBL" id="FXTI01000016">
    <property type="protein sequence ID" value="SMO93904.1"/>
    <property type="molecule type" value="Genomic_DNA"/>
</dbReference>
<dbReference type="Gene3D" id="3.40.50.150">
    <property type="entry name" value="Vaccinia Virus protein VP39"/>
    <property type="match status" value="1"/>
</dbReference>
<dbReference type="FunFam" id="3.40.50.150:FF:000041">
    <property type="entry name" value="Ribosomal RNA small subunit methyltransferase G"/>
    <property type="match status" value="1"/>
</dbReference>
<feature type="binding site" evidence="6">
    <location>
        <position position="149"/>
    </location>
    <ligand>
        <name>S-adenosyl-L-methionine</name>
        <dbReference type="ChEBI" id="CHEBI:59789"/>
    </ligand>
</feature>
<dbReference type="OrthoDB" id="9808773at2"/>
<dbReference type="HAMAP" id="MF_00074">
    <property type="entry name" value="16SrRNA_methyltr_G"/>
    <property type="match status" value="1"/>
</dbReference>
<comment type="subcellular location">
    <subcellularLocation>
        <location evidence="6">Cytoplasm</location>
    </subcellularLocation>
</comment>
<keyword evidence="2 6" id="KW-0698">rRNA processing</keyword>
<dbReference type="RefSeq" id="WP_142506771.1">
    <property type="nucleotide sequence ID" value="NZ_FXTI01000016.1"/>
</dbReference>
<dbReference type="NCBIfam" id="TIGR00138">
    <property type="entry name" value="rsmG_gidB"/>
    <property type="match status" value="1"/>
</dbReference>
<keyword evidence="4 6" id="KW-0808">Transferase</keyword>
<evidence type="ECO:0000256" key="3">
    <source>
        <dbReference type="ARBA" id="ARBA00022603"/>
    </source>
</evidence>
<dbReference type="EC" id="2.1.1.-" evidence="6"/>
<reference evidence="8 9" key="1">
    <citation type="submission" date="2017-05" db="EMBL/GenBank/DDBJ databases">
        <authorList>
            <person name="Varghese N."/>
            <person name="Submissions S."/>
        </authorList>
    </citation>
    <scope>NUCLEOTIDE SEQUENCE [LARGE SCALE GENOMIC DNA]</scope>
    <source>
        <strain evidence="8 9">DSM 45474</strain>
    </source>
</reference>
<dbReference type="SUPFAM" id="SSF53335">
    <property type="entry name" value="S-adenosyl-L-methionine-dependent methyltransferases"/>
    <property type="match status" value="1"/>
</dbReference>
<keyword evidence="3 6" id="KW-0489">Methyltransferase</keyword>
<feature type="binding site" evidence="6">
    <location>
        <position position="84"/>
    </location>
    <ligand>
        <name>S-adenosyl-L-methionine</name>
        <dbReference type="ChEBI" id="CHEBI:59789"/>
    </ligand>
</feature>
<keyword evidence="1 6" id="KW-0963">Cytoplasm</keyword>
<dbReference type="PANTHER" id="PTHR31760">
    <property type="entry name" value="S-ADENOSYL-L-METHIONINE-DEPENDENT METHYLTRANSFERASES SUPERFAMILY PROTEIN"/>
    <property type="match status" value="1"/>
</dbReference>
<dbReference type="AlphaFoldDB" id="A0A521FCZ9"/>
<dbReference type="Proteomes" id="UP000315636">
    <property type="component" value="Unassembled WGS sequence"/>
</dbReference>
<comment type="function">
    <text evidence="6">Specifically methylates the N7 position of guanine in position 535 of 16S rRNA.</text>
</comment>
<evidence type="ECO:0000256" key="6">
    <source>
        <dbReference type="HAMAP-Rule" id="MF_00074"/>
    </source>
</evidence>
<dbReference type="InterPro" id="IPR003682">
    <property type="entry name" value="rRNA_ssu_MeTfrase_G"/>
</dbReference>
<evidence type="ECO:0000256" key="4">
    <source>
        <dbReference type="ARBA" id="ARBA00022679"/>
    </source>
</evidence>
<organism evidence="8 9">
    <name type="scientific">Melghirimyces algeriensis</name>
    <dbReference type="NCBI Taxonomy" id="910412"/>
    <lineage>
        <taxon>Bacteria</taxon>
        <taxon>Bacillati</taxon>
        <taxon>Bacillota</taxon>
        <taxon>Bacilli</taxon>
        <taxon>Bacillales</taxon>
        <taxon>Thermoactinomycetaceae</taxon>
        <taxon>Melghirimyces</taxon>
    </lineage>
</organism>
<evidence type="ECO:0000256" key="1">
    <source>
        <dbReference type="ARBA" id="ARBA00022490"/>
    </source>
</evidence>
<evidence type="ECO:0000313" key="9">
    <source>
        <dbReference type="Proteomes" id="UP000315636"/>
    </source>
</evidence>
<accession>A0A521FCZ9</accession>
<keyword evidence="5 6" id="KW-0949">S-adenosyl-L-methionine</keyword>
<evidence type="ECO:0000313" key="8">
    <source>
        <dbReference type="EMBL" id="SMO93904.1"/>
    </source>
</evidence>
<dbReference type="InterPro" id="IPR029063">
    <property type="entry name" value="SAM-dependent_MTases_sf"/>
</dbReference>
<keyword evidence="9" id="KW-1185">Reference proteome</keyword>
<name>A0A521FCZ9_9BACL</name>
<feature type="binding site" evidence="6">
    <location>
        <position position="79"/>
    </location>
    <ligand>
        <name>S-adenosyl-L-methionine</name>
        <dbReference type="ChEBI" id="CHEBI:59789"/>
    </ligand>
</feature>
<dbReference type="GO" id="GO:0005829">
    <property type="term" value="C:cytosol"/>
    <property type="evidence" value="ECO:0007669"/>
    <property type="project" value="TreeGrafter"/>
</dbReference>
<evidence type="ECO:0000256" key="5">
    <source>
        <dbReference type="ARBA" id="ARBA00022691"/>
    </source>
</evidence>
<dbReference type="GO" id="GO:0070043">
    <property type="term" value="F:rRNA (guanine-N7-)-methyltransferase activity"/>
    <property type="evidence" value="ECO:0007669"/>
    <property type="project" value="UniProtKB-UniRule"/>
</dbReference>
<evidence type="ECO:0000256" key="2">
    <source>
        <dbReference type="ARBA" id="ARBA00022552"/>
    </source>
</evidence>
<protein>
    <recommendedName>
        <fullName evidence="6">Ribosomal RNA small subunit methyltransferase G</fullName>
        <ecNumber evidence="6">2.1.1.-</ecNumber>
    </recommendedName>
    <alternativeName>
        <fullName evidence="6">16S rRNA 7-methylguanosine methyltransferase</fullName>
        <shortName evidence="6">16S rRNA m7G methyltransferase</shortName>
    </alternativeName>
</protein>
<feature type="region of interest" description="Disordered" evidence="7">
    <location>
        <begin position="218"/>
        <end position="240"/>
    </location>
</feature>
<sequence length="240" mass="27199">MAYRSWLGEHVQQMLDLELTGEQLDQFSLYYRLLMEGNQKLNLTAITEEKEVYIKHFYDSLTLGAQLPLSEMESVIDVGTGAGFPGIPLKIAYPHLRVVLLDSLKKRVLFLQELVDHLHLKSVESLHGRAEEVARNRSYRESFDLATARAVAKLNILSEYCLPFVRVDRWFAAMKGPDVQEEIRGARGAVQKLGGKSIQSLSMSLPENMGERHLLLIQKDRPTPRSFPRKAGTPARKPLS</sequence>
<dbReference type="CDD" id="cd02440">
    <property type="entry name" value="AdoMet_MTases"/>
    <property type="match status" value="1"/>
</dbReference>
<dbReference type="Pfam" id="PF02527">
    <property type="entry name" value="GidB"/>
    <property type="match status" value="1"/>
</dbReference>
<dbReference type="PIRSF" id="PIRSF003078">
    <property type="entry name" value="GidB"/>
    <property type="match status" value="1"/>
</dbReference>
<dbReference type="PANTHER" id="PTHR31760:SF0">
    <property type="entry name" value="S-ADENOSYL-L-METHIONINE-DEPENDENT METHYLTRANSFERASES SUPERFAMILY PROTEIN"/>
    <property type="match status" value="1"/>
</dbReference>
<evidence type="ECO:0000256" key="7">
    <source>
        <dbReference type="SAM" id="MobiDB-lite"/>
    </source>
</evidence>